<dbReference type="PANTHER" id="PTHR43948">
    <property type="entry name" value="DNAJ HOMOLOG SUBFAMILY B"/>
    <property type="match status" value="1"/>
</dbReference>
<protein>
    <recommendedName>
        <fullName evidence="1">J domain-containing protein</fullName>
    </recommendedName>
</protein>
<dbReference type="Gene3D" id="1.10.287.110">
    <property type="entry name" value="DnaJ domain"/>
    <property type="match status" value="1"/>
</dbReference>
<accession>A0A9J6F731</accession>
<name>A0A9J6F731_HAELO</name>
<dbReference type="SMART" id="SM00271">
    <property type="entry name" value="DnaJ"/>
    <property type="match status" value="1"/>
</dbReference>
<dbReference type="PANTHER" id="PTHR43948:SF10">
    <property type="entry name" value="MRJ, ISOFORM E"/>
    <property type="match status" value="1"/>
</dbReference>
<gene>
    <name evidence="2" type="ORF">HPB48_019592</name>
</gene>
<dbReference type="OrthoDB" id="10250354at2759"/>
<dbReference type="InterPro" id="IPR036869">
    <property type="entry name" value="J_dom_sf"/>
</dbReference>
<dbReference type="GO" id="GO:0005737">
    <property type="term" value="C:cytoplasm"/>
    <property type="evidence" value="ECO:0007669"/>
    <property type="project" value="TreeGrafter"/>
</dbReference>
<dbReference type="SUPFAM" id="SSF46565">
    <property type="entry name" value="Chaperone J-domain"/>
    <property type="match status" value="1"/>
</dbReference>
<dbReference type="GO" id="GO:0051082">
    <property type="term" value="F:unfolded protein binding"/>
    <property type="evidence" value="ECO:0007669"/>
    <property type="project" value="TreeGrafter"/>
</dbReference>
<dbReference type="EMBL" id="JABSTR010000001">
    <property type="protein sequence ID" value="KAH9360990.1"/>
    <property type="molecule type" value="Genomic_DNA"/>
</dbReference>
<sequence length="280" mass="31396">MAITLRRLHSFTDCEKGEEEGALRTFVPAAGVPKHPIGRDYYSVLGISRNATMAEVNRAYKALALQWHPDKNATNKEKAERMFRLIAEAHNILGNEASRQRYDTNLRKNSLPKSPSGTLRAYCYIVPSFPRTGGTQQSCSYTQNPVATYPHYSMTSMYRPTASSSHHPMYGYNLYQPSSSQYVYNIPLSSYVPKQAMSMTGYPSPYQQLAAASRPALDPDLSLVNVPTEYERQTSTRIIQGTRMDLEVIKENAAEIVNVYENGVLTQSTFRRTGPTPHAP</sequence>
<keyword evidence="3" id="KW-1185">Reference proteome</keyword>
<dbReference type="PROSITE" id="PS50076">
    <property type="entry name" value="DNAJ_2"/>
    <property type="match status" value="1"/>
</dbReference>
<dbReference type="GO" id="GO:0005634">
    <property type="term" value="C:nucleus"/>
    <property type="evidence" value="ECO:0007669"/>
    <property type="project" value="TreeGrafter"/>
</dbReference>
<dbReference type="AlphaFoldDB" id="A0A9J6F731"/>
<evidence type="ECO:0000313" key="2">
    <source>
        <dbReference type="EMBL" id="KAH9360990.1"/>
    </source>
</evidence>
<organism evidence="2 3">
    <name type="scientific">Haemaphysalis longicornis</name>
    <name type="common">Bush tick</name>
    <dbReference type="NCBI Taxonomy" id="44386"/>
    <lineage>
        <taxon>Eukaryota</taxon>
        <taxon>Metazoa</taxon>
        <taxon>Ecdysozoa</taxon>
        <taxon>Arthropoda</taxon>
        <taxon>Chelicerata</taxon>
        <taxon>Arachnida</taxon>
        <taxon>Acari</taxon>
        <taxon>Parasitiformes</taxon>
        <taxon>Ixodida</taxon>
        <taxon>Ixodoidea</taxon>
        <taxon>Ixodidae</taxon>
        <taxon>Haemaphysalinae</taxon>
        <taxon>Haemaphysalis</taxon>
    </lineage>
</organism>
<dbReference type="VEuPathDB" id="VectorBase:HLOH_064955"/>
<dbReference type="Pfam" id="PF00226">
    <property type="entry name" value="DnaJ"/>
    <property type="match status" value="1"/>
</dbReference>
<feature type="domain" description="J" evidence="1">
    <location>
        <begin position="40"/>
        <end position="106"/>
    </location>
</feature>
<dbReference type="GO" id="GO:0044183">
    <property type="term" value="F:protein folding chaperone"/>
    <property type="evidence" value="ECO:0007669"/>
    <property type="project" value="TreeGrafter"/>
</dbReference>
<dbReference type="InterPro" id="IPR001623">
    <property type="entry name" value="DnaJ_domain"/>
</dbReference>
<dbReference type="OMA" id="AYCYIVP"/>
<comment type="caution">
    <text evidence="2">The sequence shown here is derived from an EMBL/GenBank/DDBJ whole genome shotgun (WGS) entry which is preliminary data.</text>
</comment>
<dbReference type="GO" id="GO:0051087">
    <property type="term" value="F:protein-folding chaperone binding"/>
    <property type="evidence" value="ECO:0007669"/>
    <property type="project" value="TreeGrafter"/>
</dbReference>
<dbReference type="InterPro" id="IPR018253">
    <property type="entry name" value="DnaJ_domain_CS"/>
</dbReference>
<dbReference type="CDD" id="cd06257">
    <property type="entry name" value="DnaJ"/>
    <property type="match status" value="1"/>
</dbReference>
<proteinExistence type="predicted"/>
<evidence type="ECO:0000313" key="3">
    <source>
        <dbReference type="Proteomes" id="UP000821853"/>
    </source>
</evidence>
<reference evidence="2 3" key="1">
    <citation type="journal article" date="2020" name="Cell">
        <title>Large-Scale Comparative Analyses of Tick Genomes Elucidate Their Genetic Diversity and Vector Capacities.</title>
        <authorList>
            <consortium name="Tick Genome and Microbiome Consortium (TIGMIC)"/>
            <person name="Jia N."/>
            <person name="Wang J."/>
            <person name="Shi W."/>
            <person name="Du L."/>
            <person name="Sun Y."/>
            <person name="Zhan W."/>
            <person name="Jiang J.F."/>
            <person name="Wang Q."/>
            <person name="Zhang B."/>
            <person name="Ji P."/>
            <person name="Bell-Sakyi L."/>
            <person name="Cui X.M."/>
            <person name="Yuan T.T."/>
            <person name="Jiang B.G."/>
            <person name="Yang W.F."/>
            <person name="Lam T.T."/>
            <person name="Chang Q.C."/>
            <person name="Ding S.J."/>
            <person name="Wang X.J."/>
            <person name="Zhu J.G."/>
            <person name="Ruan X.D."/>
            <person name="Zhao L."/>
            <person name="Wei J.T."/>
            <person name="Ye R.Z."/>
            <person name="Que T.C."/>
            <person name="Du C.H."/>
            <person name="Zhou Y.H."/>
            <person name="Cheng J.X."/>
            <person name="Dai P.F."/>
            <person name="Guo W.B."/>
            <person name="Han X.H."/>
            <person name="Huang E.J."/>
            <person name="Li L.F."/>
            <person name="Wei W."/>
            <person name="Gao Y.C."/>
            <person name="Liu J.Z."/>
            <person name="Shao H.Z."/>
            <person name="Wang X."/>
            <person name="Wang C.C."/>
            <person name="Yang T.C."/>
            <person name="Huo Q.B."/>
            <person name="Li W."/>
            <person name="Chen H.Y."/>
            <person name="Chen S.E."/>
            <person name="Zhou L.G."/>
            <person name="Ni X.B."/>
            <person name="Tian J.H."/>
            <person name="Sheng Y."/>
            <person name="Liu T."/>
            <person name="Pan Y.S."/>
            <person name="Xia L.Y."/>
            <person name="Li J."/>
            <person name="Zhao F."/>
            <person name="Cao W.C."/>
        </authorList>
    </citation>
    <scope>NUCLEOTIDE SEQUENCE [LARGE SCALE GENOMIC DNA]</scope>
    <source>
        <strain evidence="2">HaeL-2018</strain>
    </source>
</reference>
<evidence type="ECO:0000259" key="1">
    <source>
        <dbReference type="PROSITE" id="PS50076"/>
    </source>
</evidence>
<dbReference type="PROSITE" id="PS00636">
    <property type="entry name" value="DNAJ_1"/>
    <property type="match status" value="1"/>
</dbReference>
<dbReference type="PRINTS" id="PR00625">
    <property type="entry name" value="JDOMAIN"/>
</dbReference>
<dbReference type="Proteomes" id="UP000821853">
    <property type="component" value="Chromosome 1"/>
</dbReference>